<evidence type="ECO:0000313" key="3">
    <source>
        <dbReference type="Proteomes" id="UP000277580"/>
    </source>
</evidence>
<protein>
    <submittedName>
        <fullName evidence="2">Uncharacterized protein</fullName>
    </submittedName>
</protein>
<dbReference type="AlphaFoldDB" id="A0A3N4KRQ1"/>
<gene>
    <name evidence="2" type="ORF">P167DRAFT_573603</name>
</gene>
<feature type="compositionally biased region" description="Pro residues" evidence="1">
    <location>
        <begin position="97"/>
        <end position="107"/>
    </location>
</feature>
<evidence type="ECO:0000313" key="2">
    <source>
        <dbReference type="EMBL" id="RPB13223.1"/>
    </source>
</evidence>
<name>A0A3N4KRQ1_9PEZI</name>
<dbReference type="Proteomes" id="UP000277580">
    <property type="component" value="Unassembled WGS sequence"/>
</dbReference>
<reference evidence="2 3" key="1">
    <citation type="journal article" date="2018" name="Nat. Ecol. Evol.">
        <title>Pezizomycetes genomes reveal the molecular basis of ectomycorrhizal truffle lifestyle.</title>
        <authorList>
            <person name="Murat C."/>
            <person name="Payen T."/>
            <person name="Noel B."/>
            <person name="Kuo A."/>
            <person name="Morin E."/>
            <person name="Chen J."/>
            <person name="Kohler A."/>
            <person name="Krizsan K."/>
            <person name="Balestrini R."/>
            <person name="Da Silva C."/>
            <person name="Montanini B."/>
            <person name="Hainaut M."/>
            <person name="Levati E."/>
            <person name="Barry K.W."/>
            <person name="Belfiori B."/>
            <person name="Cichocki N."/>
            <person name="Clum A."/>
            <person name="Dockter R.B."/>
            <person name="Fauchery L."/>
            <person name="Guy J."/>
            <person name="Iotti M."/>
            <person name="Le Tacon F."/>
            <person name="Lindquist E.A."/>
            <person name="Lipzen A."/>
            <person name="Malagnac F."/>
            <person name="Mello A."/>
            <person name="Molinier V."/>
            <person name="Miyauchi S."/>
            <person name="Poulain J."/>
            <person name="Riccioni C."/>
            <person name="Rubini A."/>
            <person name="Sitrit Y."/>
            <person name="Splivallo R."/>
            <person name="Traeger S."/>
            <person name="Wang M."/>
            <person name="Zifcakova L."/>
            <person name="Wipf D."/>
            <person name="Zambonelli A."/>
            <person name="Paolocci F."/>
            <person name="Nowrousian M."/>
            <person name="Ottonello S."/>
            <person name="Baldrian P."/>
            <person name="Spatafora J.W."/>
            <person name="Henrissat B."/>
            <person name="Nagy L.G."/>
            <person name="Aury J.M."/>
            <person name="Wincker P."/>
            <person name="Grigoriev I.V."/>
            <person name="Bonfante P."/>
            <person name="Martin F.M."/>
        </authorList>
    </citation>
    <scope>NUCLEOTIDE SEQUENCE [LARGE SCALE GENOMIC DNA]</scope>
    <source>
        <strain evidence="2 3">CCBAS932</strain>
    </source>
</reference>
<sequence>MVPKTLRLADIPTKPSRIITFTLTLPQSRDFLQGLANSTHFGVSPTVIVEPTQTTESSPESQEIYSNIEHDPDGSSSPNTTPEPGTPASQSSSPLLPLLPHPPPTPPQKTKHQSLEEMRIEAAKEAVVILRSWGREDISAELKEVIAIRNASETEAELLQKIMWVKECLRGRYQIWIQRSEAYRTEGTSRSTRGNKDHEVKMLCGYPGCGRTWDDGEIRVSFEPHGWTAEEKVKGADKKKKKKVTFDLNNEMMDEEEDSMIIGENEESLNDPADDSKEIKKLPDYHALLTSPRNIRLHGRGEFFCLHCFEKLLVPPATPTSPAKKRKRENRQHLRPNPLCRIYGSVFPETRLSADGKFRLDADMVDLVQRWKDALFDKGAKNLRVRFGEYLGSAEEAPEEVEDREVGDGRGLAELLGIKIVEPGGIIKRKKNY</sequence>
<keyword evidence="3" id="KW-1185">Reference proteome</keyword>
<dbReference type="InParanoid" id="A0A3N4KRQ1"/>
<organism evidence="2 3">
    <name type="scientific">Morchella conica CCBAS932</name>
    <dbReference type="NCBI Taxonomy" id="1392247"/>
    <lineage>
        <taxon>Eukaryota</taxon>
        <taxon>Fungi</taxon>
        <taxon>Dikarya</taxon>
        <taxon>Ascomycota</taxon>
        <taxon>Pezizomycotina</taxon>
        <taxon>Pezizomycetes</taxon>
        <taxon>Pezizales</taxon>
        <taxon>Morchellaceae</taxon>
        <taxon>Morchella</taxon>
    </lineage>
</organism>
<dbReference type="OrthoDB" id="5365245at2759"/>
<feature type="compositionally biased region" description="Polar residues" evidence="1">
    <location>
        <begin position="74"/>
        <end position="83"/>
    </location>
</feature>
<feature type="region of interest" description="Disordered" evidence="1">
    <location>
        <begin position="49"/>
        <end position="115"/>
    </location>
</feature>
<accession>A0A3N4KRQ1</accession>
<feature type="compositionally biased region" description="Polar residues" evidence="1">
    <location>
        <begin position="51"/>
        <end position="65"/>
    </location>
</feature>
<dbReference type="EMBL" id="ML119124">
    <property type="protein sequence ID" value="RPB13223.1"/>
    <property type="molecule type" value="Genomic_DNA"/>
</dbReference>
<evidence type="ECO:0000256" key="1">
    <source>
        <dbReference type="SAM" id="MobiDB-lite"/>
    </source>
</evidence>
<proteinExistence type="predicted"/>